<accession>A0AB34IUC0</accession>
<dbReference type="PANTHER" id="PTHR47032">
    <property type="entry name" value="UDP-D-XYLOSE:L-FUCOSE ALPHA-1,3-D-XYLOSYLTRANSFERASE-RELATED"/>
    <property type="match status" value="1"/>
</dbReference>
<name>A0AB34IUC0_PRYPA</name>
<dbReference type="GO" id="GO:0016757">
    <property type="term" value="F:glycosyltransferase activity"/>
    <property type="evidence" value="ECO:0007669"/>
    <property type="project" value="TreeGrafter"/>
</dbReference>
<evidence type="ECO:0000313" key="3">
    <source>
        <dbReference type="Proteomes" id="UP001515480"/>
    </source>
</evidence>
<dbReference type="InterPro" id="IPR005069">
    <property type="entry name" value="Nucl-diP-sugar_transferase"/>
</dbReference>
<dbReference type="Pfam" id="PF03407">
    <property type="entry name" value="Nucleotid_trans"/>
    <property type="match status" value="1"/>
</dbReference>
<organism evidence="2 3">
    <name type="scientific">Prymnesium parvum</name>
    <name type="common">Toxic golden alga</name>
    <dbReference type="NCBI Taxonomy" id="97485"/>
    <lineage>
        <taxon>Eukaryota</taxon>
        <taxon>Haptista</taxon>
        <taxon>Haptophyta</taxon>
        <taxon>Prymnesiophyceae</taxon>
        <taxon>Prymnesiales</taxon>
        <taxon>Prymnesiaceae</taxon>
        <taxon>Prymnesium</taxon>
    </lineage>
</organism>
<evidence type="ECO:0000313" key="2">
    <source>
        <dbReference type="EMBL" id="KAL1504988.1"/>
    </source>
</evidence>
<dbReference type="Proteomes" id="UP001515480">
    <property type="component" value="Unassembled WGS sequence"/>
</dbReference>
<keyword evidence="3" id="KW-1185">Reference proteome</keyword>
<gene>
    <name evidence="2" type="ORF">AB1Y20_008753</name>
</gene>
<dbReference type="GO" id="GO:0005794">
    <property type="term" value="C:Golgi apparatus"/>
    <property type="evidence" value="ECO:0007669"/>
    <property type="project" value="TreeGrafter"/>
</dbReference>
<protein>
    <recommendedName>
        <fullName evidence="1">Nucleotide-diphospho-sugar transferase domain-containing protein</fullName>
    </recommendedName>
</protein>
<proteinExistence type="predicted"/>
<comment type="caution">
    <text evidence="2">The sequence shown here is derived from an EMBL/GenBank/DDBJ whole genome shotgun (WGS) entry which is preliminary data.</text>
</comment>
<dbReference type="EMBL" id="JBGBPQ010000019">
    <property type="protein sequence ID" value="KAL1504988.1"/>
    <property type="molecule type" value="Genomic_DNA"/>
</dbReference>
<dbReference type="InterPro" id="IPR052636">
    <property type="entry name" value="UDP-D-xylose:L-fucose_XylT"/>
</dbReference>
<sequence length="377" mass="41107">MPPAPPPLAHDELPPADLRTLTRAARASADGRTVALVFATSDFTELVLNWCAFALRAGVRWFVVVALDVPLHAALSSRGEGHVLLLPRVRRAGAPPSKLAVIGERQRFGVRVLEAGLAVLHSDADALWLRDPTRLLGGAELVAERVWGKPRSAVQAWGAAACTGFYFVRPAAVGIAQQVEAAIRRKQASSPGWQASDQYWLNLVLQQSGATWEARMPAMDDMQARIFNHTPTRGVLVTPSGAVLRLVMLAHPTVARACPVISPASVAMLARGERLTAPGKARLWQALLDHSVVLHCFPPGGEARAGERRTVFMGHPKHTAAELAFQRRQGLWLLRSDWRQLRVAGEGDEARSKRRRGSFLRWVGQITNETVRGIPKG</sequence>
<dbReference type="AlphaFoldDB" id="A0AB34IUC0"/>
<feature type="domain" description="Nucleotide-diphospho-sugar transferase" evidence="1">
    <location>
        <begin position="60"/>
        <end position="227"/>
    </location>
</feature>
<dbReference type="PANTHER" id="PTHR47032:SF1">
    <property type="entry name" value="UDP-D-XYLOSE:L-FUCOSE ALPHA-1,3-D-XYLOSYLTRANSFERASE-RELATED"/>
    <property type="match status" value="1"/>
</dbReference>
<evidence type="ECO:0000259" key="1">
    <source>
        <dbReference type="Pfam" id="PF03407"/>
    </source>
</evidence>
<reference evidence="2 3" key="1">
    <citation type="journal article" date="2024" name="Science">
        <title>Giant polyketide synthase enzymes in the biosynthesis of giant marine polyether toxins.</title>
        <authorList>
            <person name="Fallon T.R."/>
            <person name="Shende V.V."/>
            <person name="Wierzbicki I.H."/>
            <person name="Pendleton A.L."/>
            <person name="Watervoot N.F."/>
            <person name="Auber R.P."/>
            <person name="Gonzalez D.J."/>
            <person name="Wisecaver J.H."/>
            <person name="Moore B.S."/>
        </authorList>
    </citation>
    <scope>NUCLEOTIDE SEQUENCE [LARGE SCALE GENOMIC DNA]</scope>
    <source>
        <strain evidence="2 3">12B1</strain>
    </source>
</reference>